<evidence type="ECO:0000256" key="2">
    <source>
        <dbReference type="SAM" id="Phobius"/>
    </source>
</evidence>
<keyword evidence="2" id="KW-1133">Transmembrane helix</keyword>
<dbReference type="Gene3D" id="1.20.1070.10">
    <property type="entry name" value="Rhodopsin 7-helix transmembrane proteins"/>
    <property type="match status" value="1"/>
</dbReference>
<name>A0AA36G4E6_9BILA</name>
<feature type="transmembrane region" description="Helical" evidence="2">
    <location>
        <begin position="20"/>
        <end position="39"/>
    </location>
</feature>
<sequence length="341" mass="38059">MPSTKPDDATLRQLVAFHTVNISLGLVCSVLALILIFVFCTSTKMVRRNRLLFTLALADFCNCLAIALMGVDRVTLYEDLLEGGEATEKRAAECATEFWLLFRTIGDLWPPIVQTMIGLEQLLKVCSRHYNENRSRHFQIFTILFVVWASSLGYATAYGRRNEKVKYFCGRKASFGKVFSVFIYFHNVFGYVAGLVMNVTAYAVASGHGHKTDAKIADEPDDRISPSAHRQMQVCIIVSSLSTMLVSLPNCLSVISAVNIAMSDYITKPAVYATCINSGINIFVYFALNQEFRRVCVYLLTREKPSPAPSSGQTAEDEVEEEWAEQSTAITATQSHHKLMD</sequence>
<feature type="transmembrane region" description="Helical" evidence="2">
    <location>
        <begin position="178"/>
        <end position="205"/>
    </location>
</feature>
<dbReference type="PANTHER" id="PTHR23360">
    <property type="entry name" value="G-PROTEIN COUPLED RECEPTORS FAMILY 1 PROFILE DOMAIN-CONTAINING PROTEIN-RELATED"/>
    <property type="match status" value="1"/>
</dbReference>
<comment type="caution">
    <text evidence="3">The sequence shown here is derived from an EMBL/GenBank/DDBJ whole genome shotgun (WGS) entry which is preliminary data.</text>
</comment>
<keyword evidence="4" id="KW-1185">Reference proteome</keyword>
<evidence type="ECO:0000313" key="3">
    <source>
        <dbReference type="EMBL" id="CAJ0572549.1"/>
    </source>
</evidence>
<dbReference type="PANTHER" id="PTHR23360:SF29">
    <property type="entry name" value="G_PROTEIN_RECEP_F1_2 DOMAIN-CONTAINING PROTEIN"/>
    <property type="match status" value="1"/>
</dbReference>
<evidence type="ECO:0000313" key="4">
    <source>
        <dbReference type="Proteomes" id="UP001177023"/>
    </source>
</evidence>
<dbReference type="CDD" id="cd00637">
    <property type="entry name" value="7tm_classA_rhodopsin-like"/>
    <property type="match status" value="1"/>
</dbReference>
<feature type="region of interest" description="Disordered" evidence="1">
    <location>
        <begin position="305"/>
        <end position="341"/>
    </location>
</feature>
<feature type="transmembrane region" description="Helical" evidence="2">
    <location>
        <begin position="270"/>
        <end position="288"/>
    </location>
</feature>
<gene>
    <name evidence="3" type="ORF">MSPICULIGERA_LOCUS10933</name>
</gene>
<accession>A0AA36G4E6</accession>
<dbReference type="EMBL" id="CATQJA010002600">
    <property type="protein sequence ID" value="CAJ0572549.1"/>
    <property type="molecule type" value="Genomic_DNA"/>
</dbReference>
<reference evidence="3" key="1">
    <citation type="submission" date="2023-06" db="EMBL/GenBank/DDBJ databases">
        <authorList>
            <person name="Delattre M."/>
        </authorList>
    </citation>
    <scope>NUCLEOTIDE SEQUENCE</scope>
    <source>
        <strain evidence="3">AF72</strain>
    </source>
</reference>
<protein>
    <recommendedName>
        <fullName evidence="5">G-protein coupled receptors family 1 profile domain-containing protein</fullName>
    </recommendedName>
</protein>
<dbReference type="InterPro" id="IPR019424">
    <property type="entry name" value="7TM_GPCR_Srsx"/>
</dbReference>
<keyword evidence="2" id="KW-0812">Transmembrane</keyword>
<feature type="non-terminal residue" evidence="3">
    <location>
        <position position="341"/>
    </location>
</feature>
<dbReference type="SUPFAM" id="SSF81321">
    <property type="entry name" value="Family A G protein-coupled receptor-like"/>
    <property type="match status" value="1"/>
</dbReference>
<dbReference type="AlphaFoldDB" id="A0AA36G4E6"/>
<organism evidence="3 4">
    <name type="scientific">Mesorhabditis spiculigera</name>
    <dbReference type="NCBI Taxonomy" id="96644"/>
    <lineage>
        <taxon>Eukaryota</taxon>
        <taxon>Metazoa</taxon>
        <taxon>Ecdysozoa</taxon>
        <taxon>Nematoda</taxon>
        <taxon>Chromadorea</taxon>
        <taxon>Rhabditida</taxon>
        <taxon>Rhabditina</taxon>
        <taxon>Rhabditomorpha</taxon>
        <taxon>Rhabditoidea</taxon>
        <taxon>Rhabditidae</taxon>
        <taxon>Mesorhabditinae</taxon>
        <taxon>Mesorhabditis</taxon>
    </lineage>
</organism>
<proteinExistence type="predicted"/>
<dbReference type="InterPro" id="IPR047130">
    <property type="entry name" value="7TM_GPCR_Srsx_nematod"/>
</dbReference>
<feature type="compositionally biased region" description="Acidic residues" evidence="1">
    <location>
        <begin position="315"/>
        <end position="324"/>
    </location>
</feature>
<keyword evidence="2" id="KW-0472">Membrane</keyword>
<evidence type="ECO:0000256" key="1">
    <source>
        <dbReference type="SAM" id="MobiDB-lite"/>
    </source>
</evidence>
<dbReference type="Pfam" id="PF10320">
    <property type="entry name" value="7TM_GPCR_Srsx"/>
    <property type="match status" value="1"/>
</dbReference>
<evidence type="ECO:0008006" key="5">
    <source>
        <dbReference type="Google" id="ProtNLM"/>
    </source>
</evidence>
<feature type="transmembrane region" description="Helical" evidence="2">
    <location>
        <begin position="51"/>
        <end position="71"/>
    </location>
</feature>
<dbReference type="Proteomes" id="UP001177023">
    <property type="component" value="Unassembled WGS sequence"/>
</dbReference>
<feature type="transmembrane region" description="Helical" evidence="2">
    <location>
        <begin position="138"/>
        <end position="157"/>
    </location>
</feature>